<dbReference type="InterPro" id="IPR029762">
    <property type="entry name" value="PGP-I_bact-type"/>
</dbReference>
<dbReference type="PIRSF" id="PIRSF015592">
    <property type="entry name" value="Prld-crbxl_pptds"/>
    <property type="match status" value="1"/>
</dbReference>
<gene>
    <name evidence="9" type="primary">pcp</name>
    <name evidence="12" type="ORF">IV56_GL002364</name>
</gene>
<dbReference type="PROSITE" id="PS01334">
    <property type="entry name" value="PYRASE_CYS"/>
    <property type="match status" value="1"/>
</dbReference>
<comment type="caution">
    <text evidence="12">The sequence shown here is derived from an EMBL/GenBank/DDBJ whole genome shotgun (WGS) entry which is preliminary data.</text>
</comment>
<evidence type="ECO:0000256" key="11">
    <source>
        <dbReference type="PROSITE-ProRule" id="PRU10077"/>
    </source>
</evidence>
<comment type="subunit">
    <text evidence="9">Homotetramer.</text>
</comment>
<dbReference type="GO" id="GO:0006508">
    <property type="term" value="P:proteolysis"/>
    <property type="evidence" value="ECO:0007669"/>
    <property type="project" value="UniProtKB-KW"/>
</dbReference>
<evidence type="ECO:0000256" key="7">
    <source>
        <dbReference type="ARBA" id="ARBA00022801"/>
    </source>
</evidence>
<dbReference type="InterPro" id="IPR036440">
    <property type="entry name" value="Peptidase_C15-like_sf"/>
</dbReference>
<evidence type="ECO:0000256" key="4">
    <source>
        <dbReference type="ARBA" id="ARBA00006641"/>
    </source>
</evidence>
<keyword evidence="8 9" id="KW-0788">Thiol protease</keyword>
<evidence type="ECO:0000313" key="13">
    <source>
        <dbReference type="Proteomes" id="UP000050969"/>
    </source>
</evidence>
<evidence type="ECO:0000256" key="2">
    <source>
        <dbReference type="ARBA" id="ARBA00002280"/>
    </source>
</evidence>
<dbReference type="EC" id="3.4.19.3" evidence="9"/>
<dbReference type="HAMAP" id="MF_00417">
    <property type="entry name" value="Pyrrolid_peptidase"/>
    <property type="match status" value="1"/>
</dbReference>
<dbReference type="CDD" id="cd00501">
    <property type="entry name" value="Peptidase_C15"/>
    <property type="match status" value="1"/>
</dbReference>
<feature type="active site" evidence="9 10">
    <location>
        <position position="79"/>
    </location>
</feature>
<evidence type="ECO:0000256" key="6">
    <source>
        <dbReference type="ARBA" id="ARBA00022670"/>
    </source>
</evidence>
<keyword evidence="6 9" id="KW-0645">Protease</keyword>
<name>A0A0R2MXT5_9LACO</name>
<keyword evidence="5 9" id="KW-0963">Cytoplasm</keyword>
<comment type="similarity">
    <text evidence="4 9">Belongs to the peptidase C15 family.</text>
</comment>
<dbReference type="PROSITE" id="PS01333">
    <property type="entry name" value="PYRASE_GLU"/>
    <property type="match status" value="1"/>
</dbReference>
<dbReference type="PANTHER" id="PTHR23402">
    <property type="entry name" value="PROTEASE FAMILY C15 PYROGLUTAMYL-PEPTIDASE I-RELATED"/>
    <property type="match status" value="1"/>
</dbReference>
<dbReference type="NCBIfam" id="TIGR00504">
    <property type="entry name" value="pyro_pdase"/>
    <property type="match status" value="1"/>
</dbReference>
<dbReference type="Gene3D" id="3.40.630.20">
    <property type="entry name" value="Peptidase C15, pyroglutamyl peptidase I-like"/>
    <property type="match status" value="1"/>
</dbReference>
<sequence length="214" mass="23172">MMKILVTGFDPFGGATINPALEVVKRLPEQLDGATIIKLEVPTVFSAMMPLMQEAIAKSQPDVVLHIGQAGGRNAVTIERVAINLDDARIPDNRGDQPVDEPIATTGDSAYFTQLPLKAIVQAIRKAGVPAQVSNSAGTFVCNHLMYVSQFIRAKDYPTLKAGFIHIPYLPEQAPDKQPSLTLDQDLIAITAALRTIIAYDQRPDIKTIEGALN</sequence>
<evidence type="ECO:0000256" key="8">
    <source>
        <dbReference type="ARBA" id="ARBA00022807"/>
    </source>
</evidence>
<dbReference type="EMBL" id="JQCE01000064">
    <property type="protein sequence ID" value="KRO15594.1"/>
    <property type="molecule type" value="Genomic_DNA"/>
</dbReference>
<dbReference type="InterPro" id="IPR000816">
    <property type="entry name" value="Peptidase_C15"/>
</dbReference>
<dbReference type="NCBIfam" id="NF009676">
    <property type="entry name" value="PRK13197.1"/>
    <property type="match status" value="1"/>
</dbReference>
<evidence type="ECO:0000256" key="5">
    <source>
        <dbReference type="ARBA" id="ARBA00022490"/>
    </source>
</evidence>
<comment type="function">
    <text evidence="2 9">Removes 5-oxoproline from various penultimate amino acid residues except L-proline.</text>
</comment>
<evidence type="ECO:0000313" key="12">
    <source>
        <dbReference type="EMBL" id="KRO15594.1"/>
    </source>
</evidence>
<proteinExistence type="inferred from homology"/>
<dbReference type="InterPro" id="IPR033693">
    <property type="entry name" value="PGPEP1_Glu_AS"/>
</dbReference>
<dbReference type="SUPFAM" id="SSF53182">
    <property type="entry name" value="Pyrrolidone carboxyl peptidase (pyroglutamate aminopeptidase)"/>
    <property type="match status" value="1"/>
</dbReference>
<reference evidence="12 13" key="1">
    <citation type="journal article" date="2015" name="Genome Announc.">
        <title>Expanding the biotechnology potential of lactobacilli through comparative genomics of 213 strains and associated genera.</title>
        <authorList>
            <person name="Sun Z."/>
            <person name="Harris H.M."/>
            <person name="McCann A."/>
            <person name="Guo C."/>
            <person name="Argimon S."/>
            <person name="Zhang W."/>
            <person name="Yang X."/>
            <person name="Jeffery I.B."/>
            <person name="Cooney J.C."/>
            <person name="Kagawa T.F."/>
            <person name="Liu W."/>
            <person name="Song Y."/>
            <person name="Salvetti E."/>
            <person name="Wrobel A."/>
            <person name="Rasinkangas P."/>
            <person name="Parkhill J."/>
            <person name="Rea M.C."/>
            <person name="O'Sullivan O."/>
            <person name="Ritari J."/>
            <person name="Douillard F.P."/>
            <person name="Paul Ross R."/>
            <person name="Yang R."/>
            <person name="Briner A.E."/>
            <person name="Felis G.E."/>
            <person name="de Vos W.M."/>
            <person name="Barrangou R."/>
            <person name="Klaenhammer T.R."/>
            <person name="Caufield P.W."/>
            <person name="Cui Y."/>
            <person name="Zhang H."/>
            <person name="O'Toole P.W."/>
        </authorList>
    </citation>
    <scope>NUCLEOTIDE SEQUENCE [LARGE SCALE GENOMIC DNA]</scope>
    <source>
        <strain evidence="12 13">DSM 24301</strain>
    </source>
</reference>
<dbReference type="PANTHER" id="PTHR23402:SF1">
    <property type="entry name" value="PYROGLUTAMYL-PEPTIDASE I"/>
    <property type="match status" value="1"/>
</dbReference>
<dbReference type="AlphaFoldDB" id="A0A0R2MXT5"/>
<feature type="active site" evidence="9 11">
    <location>
        <position position="142"/>
    </location>
</feature>
<organism evidence="12 13">
    <name type="scientific">Lacticaseibacillus saniviri JCM 17471 = DSM 24301</name>
    <dbReference type="NCBI Taxonomy" id="1293598"/>
    <lineage>
        <taxon>Bacteria</taxon>
        <taxon>Bacillati</taxon>
        <taxon>Bacillota</taxon>
        <taxon>Bacilli</taxon>
        <taxon>Lactobacillales</taxon>
        <taxon>Lactobacillaceae</taxon>
        <taxon>Lacticaseibacillus</taxon>
    </lineage>
</organism>
<evidence type="ECO:0000256" key="3">
    <source>
        <dbReference type="ARBA" id="ARBA00004496"/>
    </source>
</evidence>
<dbReference type="GO" id="GO:0016920">
    <property type="term" value="F:pyroglutamyl-peptidase activity"/>
    <property type="evidence" value="ECO:0007669"/>
    <property type="project" value="UniProtKB-UniRule"/>
</dbReference>
<evidence type="ECO:0000256" key="1">
    <source>
        <dbReference type="ARBA" id="ARBA00001770"/>
    </source>
</evidence>
<dbReference type="STRING" id="1293598.IV56_GL002364"/>
<comment type="catalytic activity">
    <reaction evidence="1 9 10">
        <text>Release of an N-terminal pyroglutamyl group from a polypeptide, the second amino acid generally not being Pro.</text>
        <dbReference type="EC" id="3.4.19.3"/>
    </reaction>
</comment>
<feature type="active site" evidence="9">
    <location>
        <position position="166"/>
    </location>
</feature>
<evidence type="ECO:0000256" key="10">
    <source>
        <dbReference type="PROSITE-ProRule" id="PRU10076"/>
    </source>
</evidence>
<dbReference type="Pfam" id="PF01470">
    <property type="entry name" value="Peptidase_C15"/>
    <property type="match status" value="1"/>
</dbReference>
<dbReference type="FunFam" id="3.40.630.20:FF:000001">
    <property type="entry name" value="Pyrrolidone-carboxylate peptidase"/>
    <property type="match status" value="1"/>
</dbReference>
<dbReference type="Proteomes" id="UP000050969">
    <property type="component" value="Unassembled WGS sequence"/>
</dbReference>
<keyword evidence="7 9" id="KW-0378">Hydrolase</keyword>
<dbReference type="PATRIC" id="fig|1293598.4.peg.2466"/>
<protein>
    <recommendedName>
        <fullName evidence="9">Pyrrolidone-carboxylate peptidase</fullName>
        <ecNumber evidence="9">3.4.19.3</ecNumber>
    </recommendedName>
    <alternativeName>
        <fullName evidence="9">5-oxoprolyl-peptidase</fullName>
    </alternativeName>
    <alternativeName>
        <fullName evidence="9">Pyroglutamyl-peptidase I</fullName>
        <shortName evidence="9">PGP-I</shortName>
        <shortName evidence="9">Pyrase</shortName>
    </alternativeName>
</protein>
<accession>A0A0R2MXT5</accession>
<dbReference type="GO" id="GO:0005829">
    <property type="term" value="C:cytosol"/>
    <property type="evidence" value="ECO:0007669"/>
    <property type="project" value="InterPro"/>
</dbReference>
<dbReference type="InterPro" id="IPR016125">
    <property type="entry name" value="Peptidase_C15-like"/>
</dbReference>
<dbReference type="PRINTS" id="PR00706">
    <property type="entry name" value="PYROGLUPTASE"/>
</dbReference>
<dbReference type="InterPro" id="IPR033694">
    <property type="entry name" value="PGPEP1_Cys_AS"/>
</dbReference>
<comment type="subcellular location">
    <subcellularLocation>
        <location evidence="3 9">Cytoplasm</location>
    </subcellularLocation>
</comment>
<evidence type="ECO:0000256" key="9">
    <source>
        <dbReference type="HAMAP-Rule" id="MF_00417"/>
    </source>
</evidence>
<keyword evidence="13" id="KW-1185">Reference proteome</keyword>